<keyword evidence="2" id="KW-0614">Plasmid</keyword>
<dbReference type="RefSeq" id="WP_268076847.1">
    <property type="nucleotide sequence ID" value="NZ_CP109967.1"/>
</dbReference>
<proteinExistence type="predicted"/>
<dbReference type="PANTHER" id="PTHR15032:SF4">
    <property type="entry name" value="N-ACYL-PHOSPHATIDYLETHANOLAMINE-HYDROLYZING PHOSPHOLIPASE D"/>
    <property type="match status" value="1"/>
</dbReference>
<gene>
    <name evidence="2" type="ORF">OLW01_17780</name>
</gene>
<accession>A0ABY7AV55</accession>
<protein>
    <submittedName>
        <fullName evidence="2">MBL fold metallo-hydrolase</fullName>
    </submittedName>
</protein>
<evidence type="ECO:0000313" key="2">
    <source>
        <dbReference type="EMBL" id="WAJ72131.1"/>
    </source>
</evidence>
<dbReference type="SUPFAM" id="SSF56281">
    <property type="entry name" value="Metallo-hydrolase/oxidoreductase"/>
    <property type="match status" value="1"/>
</dbReference>
<evidence type="ECO:0000259" key="1">
    <source>
        <dbReference type="Pfam" id="PF12706"/>
    </source>
</evidence>
<reference evidence="2" key="1">
    <citation type="submission" date="2022-10" db="EMBL/GenBank/DDBJ databases">
        <title>Catenovulum adriacola sp. nov. isolated in the Harbour of Susak.</title>
        <authorList>
            <person name="Schoch T."/>
            <person name="Reich S.J."/>
            <person name="Stoeferle S."/>
            <person name="Flaiz M."/>
            <person name="Kazda M."/>
            <person name="Riedel C.U."/>
            <person name="Duerre P."/>
        </authorList>
    </citation>
    <scope>NUCLEOTIDE SEQUENCE</scope>
    <source>
        <strain evidence="2">TS8</strain>
        <plasmid evidence="2">pCadTS8_2</plasmid>
    </source>
</reference>
<dbReference type="EMBL" id="CP109967">
    <property type="protein sequence ID" value="WAJ72131.1"/>
    <property type="molecule type" value="Genomic_DNA"/>
</dbReference>
<dbReference type="InterPro" id="IPR001279">
    <property type="entry name" value="Metallo-B-lactamas"/>
</dbReference>
<feature type="domain" description="Metallo-beta-lactamase" evidence="1">
    <location>
        <begin position="115"/>
        <end position="323"/>
    </location>
</feature>
<dbReference type="PANTHER" id="PTHR15032">
    <property type="entry name" value="N-ACYL-PHOSPHATIDYLETHANOLAMINE-HYDROLYZING PHOSPHOLIPASE D"/>
    <property type="match status" value="1"/>
</dbReference>
<evidence type="ECO:0000313" key="3">
    <source>
        <dbReference type="Proteomes" id="UP001163726"/>
    </source>
</evidence>
<dbReference type="Gene3D" id="3.60.15.10">
    <property type="entry name" value="Ribonuclease Z/Hydroxyacylglutathione hydrolase-like"/>
    <property type="match status" value="1"/>
</dbReference>
<dbReference type="Pfam" id="PF12706">
    <property type="entry name" value="Lactamase_B_2"/>
    <property type="match status" value="1"/>
</dbReference>
<sequence>MVKKTVVLLVVIGVIMGVCTAIFSENKDEKRINSAQYSQGKFHNSVHFDSMSLTKMPAILARYITEKRVDVEPKKAIPLQKITSEILAALPDDQMTVFRLGHSSFLLKANGKYWLIDPVFSERASPFSFIGPKRFHQPPITIESLPNIEGVIISHNHYDHLDKSATNALANKVNRFLVPLGVGNELLDWGVDQSQILEFDWWESTIISGIEFTFAPTQHFSGRGLTDGNETLWGSWAIKDSRADDQKNRQENSQIDDHQSIFYSGDSGYFAGFKEIGERLGPFDLTIIETGAYDKDWPDVHMTPEQSLQAHIDVGGKKMLPAHNGTFDLAFHAWYEPLVKITELAQNNNVDLITPIVGEPVNIKTSQSNIAWWEGLNE</sequence>
<organism evidence="2 3">
    <name type="scientific">Catenovulum adriaticum</name>
    <dbReference type="NCBI Taxonomy" id="2984846"/>
    <lineage>
        <taxon>Bacteria</taxon>
        <taxon>Pseudomonadati</taxon>
        <taxon>Pseudomonadota</taxon>
        <taxon>Gammaproteobacteria</taxon>
        <taxon>Alteromonadales</taxon>
        <taxon>Alteromonadaceae</taxon>
        <taxon>Catenovulum</taxon>
    </lineage>
</organism>
<geneLocation type="plasmid" evidence="2 3">
    <name>pCadTS8_2</name>
</geneLocation>
<keyword evidence="3" id="KW-1185">Reference proteome</keyword>
<dbReference type="Proteomes" id="UP001163726">
    <property type="component" value="Plasmid pCadTS8_2"/>
</dbReference>
<name>A0ABY7AV55_9ALTE</name>
<dbReference type="InterPro" id="IPR036866">
    <property type="entry name" value="RibonucZ/Hydroxyglut_hydro"/>
</dbReference>